<comment type="caution">
    <text evidence="8">The sequence shown here is derived from an EMBL/GenBank/DDBJ whole genome shotgun (WGS) entry which is preliminary data.</text>
</comment>
<accession>A0ABP4Y9M0</accession>
<reference evidence="9" key="1">
    <citation type="journal article" date="2019" name="Int. J. Syst. Evol. Microbiol.">
        <title>The Global Catalogue of Microorganisms (GCM) 10K type strain sequencing project: providing services to taxonomists for standard genome sequencing and annotation.</title>
        <authorList>
            <consortium name="The Broad Institute Genomics Platform"/>
            <consortium name="The Broad Institute Genome Sequencing Center for Infectious Disease"/>
            <person name="Wu L."/>
            <person name="Ma J."/>
        </authorList>
    </citation>
    <scope>NUCLEOTIDE SEQUENCE [LARGE SCALE GENOMIC DNA]</scope>
    <source>
        <strain evidence="9">JCM 13250</strain>
    </source>
</reference>
<proteinExistence type="predicted"/>
<dbReference type="InterPro" id="IPR027417">
    <property type="entry name" value="P-loop_NTPase"/>
</dbReference>
<dbReference type="InterPro" id="IPR017871">
    <property type="entry name" value="ABC_transporter-like_CS"/>
</dbReference>
<organism evidence="8 9">
    <name type="scientific">Luedemannella flava</name>
    <dbReference type="NCBI Taxonomy" id="349316"/>
    <lineage>
        <taxon>Bacteria</taxon>
        <taxon>Bacillati</taxon>
        <taxon>Actinomycetota</taxon>
        <taxon>Actinomycetes</taxon>
        <taxon>Micromonosporales</taxon>
        <taxon>Micromonosporaceae</taxon>
        <taxon>Luedemannella</taxon>
    </lineage>
</organism>
<keyword evidence="1" id="KW-0813">Transport</keyword>
<evidence type="ECO:0000256" key="6">
    <source>
        <dbReference type="ARBA" id="ARBA00023136"/>
    </source>
</evidence>
<dbReference type="CDD" id="cd03301">
    <property type="entry name" value="ABC_MalK_N"/>
    <property type="match status" value="1"/>
</dbReference>
<dbReference type="InterPro" id="IPR015855">
    <property type="entry name" value="ABC_transpr_MalK-like"/>
</dbReference>
<dbReference type="SUPFAM" id="SSF52540">
    <property type="entry name" value="P-loop containing nucleoside triphosphate hydrolases"/>
    <property type="match status" value="1"/>
</dbReference>
<dbReference type="RefSeq" id="WP_344131214.1">
    <property type="nucleotide sequence ID" value="NZ_BAAALT010000079.1"/>
</dbReference>
<dbReference type="Proteomes" id="UP001500218">
    <property type="component" value="Unassembled WGS sequence"/>
</dbReference>
<keyword evidence="2" id="KW-1003">Cell membrane</keyword>
<dbReference type="InterPro" id="IPR003593">
    <property type="entry name" value="AAA+_ATPase"/>
</dbReference>
<evidence type="ECO:0000259" key="7">
    <source>
        <dbReference type="PROSITE" id="PS50893"/>
    </source>
</evidence>
<dbReference type="Pfam" id="PF00005">
    <property type="entry name" value="ABC_tran"/>
    <property type="match status" value="1"/>
</dbReference>
<evidence type="ECO:0000256" key="1">
    <source>
        <dbReference type="ARBA" id="ARBA00022448"/>
    </source>
</evidence>
<keyword evidence="9" id="KW-1185">Reference proteome</keyword>
<dbReference type="InterPro" id="IPR047641">
    <property type="entry name" value="ABC_transpr_MalK/UgpC-like"/>
</dbReference>
<keyword evidence="3" id="KW-0547">Nucleotide-binding</keyword>
<keyword evidence="6" id="KW-0472">Membrane</keyword>
<keyword evidence="5" id="KW-1278">Translocase</keyword>
<name>A0ABP4Y9M0_9ACTN</name>
<evidence type="ECO:0000256" key="2">
    <source>
        <dbReference type="ARBA" id="ARBA00022475"/>
    </source>
</evidence>
<dbReference type="Gene3D" id="3.40.50.300">
    <property type="entry name" value="P-loop containing nucleotide triphosphate hydrolases"/>
    <property type="match status" value="1"/>
</dbReference>
<dbReference type="PANTHER" id="PTHR43875">
    <property type="entry name" value="MALTODEXTRIN IMPORT ATP-BINDING PROTEIN MSMX"/>
    <property type="match status" value="1"/>
</dbReference>
<dbReference type="InterPro" id="IPR040582">
    <property type="entry name" value="OB_MalK-like"/>
</dbReference>
<dbReference type="Gene3D" id="2.40.50.100">
    <property type="match status" value="1"/>
</dbReference>
<gene>
    <name evidence="8" type="primary">ugpC_2</name>
    <name evidence="8" type="ORF">GCM10009682_29740</name>
</gene>
<sequence>MAAISMRNIVKRYDDGYQAVRDVSLDIADGEFVILVGPSGCGKSTLLRMIVGLEDITSGEMVIGEQRVNDKAPRDRNLSMVFQNYALYPHLTVFENIAFPLRLKKVRDDEVKAKVTEVAAVLELTENLDRKPANLSGGQRQRVAMGRAIVRDADAFLFDEPLSNLDAKLRGQMRTEIARLQRRLGTTTVYVTHDQTEAMTLGDRIAVLRKGELQQVGTAHQLYEEPVNLFVAGFIGSPPMNFVPGRISGGRVETPLGTMRVTSDRVRRVGDRDPVLLGLRPEFFADATLLAPFERGRGFNFTAHVDVTEWLGSQLYAYVPYEAPREITERLRTLQRELDSEQMRTQLVIALSLDSRIRSDSEASLWLDPDRMHVFDPATGANLTYDPDRAFD</sequence>
<dbReference type="PROSITE" id="PS00211">
    <property type="entry name" value="ABC_TRANSPORTER_1"/>
    <property type="match status" value="1"/>
</dbReference>
<evidence type="ECO:0000256" key="3">
    <source>
        <dbReference type="ARBA" id="ARBA00022741"/>
    </source>
</evidence>
<dbReference type="GO" id="GO:0005524">
    <property type="term" value="F:ATP binding"/>
    <property type="evidence" value="ECO:0007669"/>
    <property type="project" value="UniProtKB-KW"/>
</dbReference>
<dbReference type="InterPro" id="IPR003439">
    <property type="entry name" value="ABC_transporter-like_ATP-bd"/>
</dbReference>
<protein>
    <submittedName>
        <fullName evidence="8">Sn-glycerol-3-phosphate ABC transporter ATP-binding protein UgpC</fullName>
    </submittedName>
</protein>
<dbReference type="NCBIfam" id="NF008653">
    <property type="entry name" value="PRK11650.1"/>
    <property type="match status" value="1"/>
</dbReference>
<dbReference type="EMBL" id="BAAALT010000079">
    <property type="protein sequence ID" value="GAA1805948.1"/>
    <property type="molecule type" value="Genomic_DNA"/>
</dbReference>
<evidence type="ECO:0000256" key="5">
    <source>
        <dbReference type="ARBA" id="ARBA00022967"/>
    </source>
</evidence>
<dbReference type="PROSITE" id="PS50893">
    <property type="entry name" value="ABC_TRANSPORTER_2"/>
    <property type="match status" value="1"/>
</dbReference>
<dbReference type="Pfam" id="PF17912">
    <property type="entry name" value="OB_MalK"/>
    <property type="match status" value="1"/>
</dbReference>
<dbReference type="InterPro" id="IPR008995">
    <property type="entry name" value="Mo/tungstate-bd_C_term_dom"/>
</dbReference>
<evidence type="ECO:0000256" key="4">
    <source>
        <dbReference type="ARBA" id="ARBA00022840"/>
    </source>
</evidence>
<dbReference type="SMART" id="SM00382">
    <property type="entry name" value="AAA"/>
    <property type="match status" value="1"/>
</dbReference>
<dbReference type="PANTHER" id="PTHR43875:SF15">
    <property type="entry name" value="TREHALOSE IMPORT ATP-BINDING PROTEIN SUGC"/>
    <property type="match status" value="1"/>
</dbReference>
<dbReference type="SUPFAM" id="SSF50331">
    <property type="entry name" value="MOP-like"/>
    <property type="match status" value="1"/>
</dbReference>
<keyword evidence="4 8" id="KW-0067">ATP-binding</keyword>
<evidence type="ECO:0000313" key="9">
    <source>
        <dbReference type="Proteomes" id="UP001500218"/>
    </source>
</evidence>
<evidence type="ECO:0000313" key="8">
    <source>
        <dbReference type="EMBL" id="GAA1805948.1"/>
    </source>
</evidence>
<feature type="domain" description="ABC transporter" evidence="7">
    <location>
        <begin position="4"/>
        <end position="235"/>
    </location>
</feature>